<sequence length="154" mass="16441">MAELAATDVDLVIERALADLPFDDWQVVDTRGAAKGLRADFVVVGPPGVFVIECGVPHVKDRARAKQLMRLLDAAHGVADLAGVRRDEVHPVLCLTGAEPEDSWNRGVTVCGTVNLADTLVFKRDRLERAEVVAAAATLDKALLAAAGRGKHRA</sequence>
<keyword evidence="2" id="KW-1185">Reference proteome</keyword>
<reference evidence="1 2" key="1">
    <citation type="submission" date="2020-02" db="EMBL/GenBank/DDBJ databases">
        <title>Full genome sequence of Nocardioides sp. R-3366.</title>
        <authorList>
            <person name="Im W.-T."/>
        </authorList>
    </citation>
    <scope>NUCLEOTIDE SEQUENCE [LARGE SCALE GENOMIC DNA]</scope>
    <source>
        <strain evidence="1 2">R-3366</strain>
    </source>
</reference>
<name>A0A6G6W874_9ACTN</name>
<dbReference type="RefSeq" id="WP_165227973.1">
    <property type="nucleotide sequence ID" value="NZ_CP049257.1"/>
</dbReference>
<organism evidence="1 2">
    <name type="scientific">Nocardioides anomalus</name>
    <dbReference type="NCBI Taxonomy" id="2712223"/>
    <lineage>
        <taxon>Bacteria</taxon>
        <taxon>Bacillati</taxon>
        <taxon>Actinomycetota</taxon>
        <taxon>Actinomycetes</taxon>
        <taxon>Propionibacteriales</taxon>
        <taxon>Nocardioidaceae</taxon>
        <taxon>Nocardioides</taxon>
    </lineage>
</organism>
<dbReference type="Proteomes" id="UP000502996">
    <property type="component" value="Chromosome"/>
</dbReference>
<accession>A0A6G6W874</accession>
<protein>
    <recommendedName>
        <fullName evidence="3">NERD domain-containing protein</fullName>
    </recommendedName>
</protein>
<proteinExistence type="predicted"/>
<evidence type="ECO:0000313" key="1">
    <source>
        <dbReference type="EMBL" id="QIG41538.1"/>
    </source>
</evidence>
<evidence type="ECO:0000313" key="2">
    <source>
        <dbReference type="Proteomes" id="UP000502996"/>
    </source>
</evidence>
<dbReference type="AlphaFoldDB" id="A0A6G6W874"/>
<dbReference type="EMBL" id="CP049257">
    <property type="protein sequence ID" value="QIG41538.1"/>
    <property type="molecule type" value="Genomic_DNA"/>
</dbReference>
<gene>
    <name evidence="1" type="ORF">G5V58_01020</name>
</gene>
<dbReference type="KEGG" id="nano:G5V58_01020"/>
<evidence type="ECO:0008006" key="3">
    <source>
        <dbReference type="Google" id="ProtNLM"/>
    </source>
</evidence>